<dbReference type="InterPro" id="IPR024899">
    <property type="entry name" value="CowN"/>
</dbReference>
<reference evidence="3 4" key="1">
    <citation type="submission" date="2020-03" db="EMBL/GenBank/DDBJ databases">
        <title>Genomic Encyclopedia of Type Strains, Phase IV (KMG-IV): sequencing the most valuable type-strain genomes for metagenomic binning, comparative biology and taxonomic classification.</title>
        <authorList>
            <person name="Goeker M."/>
        </authorList>
    </citation>
    <scope>NUCLEOTIDE SEQUENCE [LARGE SCALE GENOMIC DNA]</scope>
    <source>
        <strain evidence="3 4">DSM 19867</strain>
    </source>
</reference>
<dbReference type="NCBIfam" id="NF033689">
    <property type="entry name" value="N2Fix_CO_CowN"/>
    <property type="match status" value="1"/>
</dbReference>
<evidence type="ECO:0000313" key="4">
    <source>
        <dbReference type="Proteomes" id="UP000570514"/>
    </source>
</evidence>
<evidence type="ECO:0000313" key="3">
    <source>
        <dbReference type="EMBL" id="NIK88496.1"/>
    </source>
</evidence>
<accession>A0A846MYJ7</accession>
<keyword evidence="1 2" id="KW-0535">Nitrogen fixation</keyword>
<evidence type="ECO:0000256" key="2">
    <source>
        <dbReference type="HAMAP-Rule" id="MF_02117"/>
    </source>
</evidence>
<comment type="caution">
    <text evidence="3">The sequence shown here is derived from an EMBL/GenBank/DDBJ whole genome shotgun (WGS) entry which is preliminary data.</text>
</comment>
<name>A0A846MYJ7_9PROT</name>
<proteinExistence type="inferred from homology"/>
<sequence>MPDRDPPADGRADRYVSFAKIDFEANMAAVLNHLRRYIDDPAHSNAFWDRFKERLAKAEADAVPVADKLLLLHAHTYYMVELFEEHKDADALAALIKLEDECF</sequence>
<protein>
    <recommendedName>
        <fullName evidence="2">N(2)-fixation sustaining protein CowN</fullName>
    </recommendedName>
    <alternativeName>
        <fullName evidence="2">CO weal-nitrogenase</fullName>
    </alternativeName>
</protein>
<dbReference type="GO" id="GO:0009399">
    <property type="term" value="P:nitrogen fixation"/>
    <property type="evidence" value="ECO:0007669"/>
    <property type="project" value="UniProtKB-UniRule"/>
</dbReference>
<evidence type="ECO:0000256" key="1">
    <source>
        <dbReference type="ARBA" id="ARBA00023231"/>
    </source>
</evidence>
<dbReference type="Proteomes" id="UP000570514">
    <property type="component" value="Unassembled WGS sequence"/>
</dbReference>
<comment type="similarity">
    <text evidence="2">Belongs to the CowN family.</text>
</comment>
<dbReference type="EMBL" id="JAASRM010000001">
    <property type="protein sequence ID" value="NIK88496.1"/>
    <property type="molecule type" value="Genomic_DNA"/>
</dbReference>
<dbReference type="Pfam" id="PF20543">
    <property type="entry name" value="CowN"/>
    <property type="match status" value="1"/>
</dbReference>
<dbReference type="AlphaFoldDB" id="A0A846MYJ7"/>
<keyword evidence="4" id="KW-1185">Reference proteome</keyword>
<dbReference type="RefSeq" id="WP_208414345.1">
    <property type="nucleotide sequence ID" value="NZ_BAAADC010000001.1"/>
</dbReference>
<dbReference type="HAMAP" id="MF_02117">
    <property type="entry name" value="CowN"/>
    <property type="match status" value="1"/>
</dbReference>
<organism evidence="3 4">
    <name type="scientific">Rhizomicrobium palustre</name>
    <dbReference type="NCBI Taxonomy" id="189966"/>
    <lineage>
        <taxon>Bacteria</taxon>
        <taxon>Pseudomonadati</taxon>
        <taxon>Pseudomonadota</taxon>
        <taxon>Alphaproteobacteria</taxon>
        <taxon>Micropepsales</taxon>
        <taxon>Micropepsaceae</taxon>
        <taxon>Rhizomicrobium</taxon>
    </lineage>
</organism>
<comment type="function">
    <text evidence="2">Is required to sustain N(2)-dependent growth in the presence of low levels of carbon monoxide (CO). Probably acts by protecting the N(2) fixation ability of the nitrogenase complex, which is inactivated in the presence of CO.</text>
</comment>
<gene>
    <name evidence="2" type="primary">cowN</name>
    <name evidence="3" type="ORF">FHS83_001814</name>
</gene>